<keyword evidence="8" id="KW-1185">Reference proteome</keyword>
<evidence type="ECO:0000259" key="6">
    <source>
        <dbReference type="Pfam" id="PF00155"/>
    </source>
</evidence>
<dbReference type="Pfam" id="PF00155">
    <property type="entry name" value="Aminotran_1_2"/>
    <property type="match status" value="1"/>
</dbReference>
<evidence type="ECO:0000256" key="3">
    <source>
        <dbReference type="ARBA" id="ARBA00022898"/>
    </source>
</evidence>
<organism evidence="7 8">
    <name type="scientific">Alteromonas halophila</name>
    <dbReference type="NCBI Taxonomy" id="516698"/>
    <lineage>
        <taxon>Bacteria</taxon>
        <taxon>Pseudomonadati</taxon>
        <taxon>Pseudomonadota</taxon>
        <taxon>Gammaproteobacteria</taxon>
        <taxon>Alteromonadales</taxon>
        <taxon>Alteromonadaceae</taxon>
        <taxon>Alteromonas/Salinimonas group</taxon>
        <taxon>Alteromonas</taxon>
    </lineage>
</organism>
<reference evidence="7" key="1">
    <citation type="journal article" date="2014" name="Int. J. Syst. Evol. Microbiol.">
        <title>Complete genome sequence of Corynebacterium casei LMG S-19264T (=DSM 44701T), isolated from a smear-ripened cheese.</title>
        <authorList>
            <consortium name="US DOE Joint Genome Institute (JGI-PGF)"/>
            <person name="Walter F."/>
            <person name="Albersmeier A."/>
            <person name="Kalinowski J."/>
            <person name="Ruckert C."/>
        </authorList>
    </citation>
    <scope>NUCLEOTIDE SEQUENCE</scope>
    <source>
        <strain evidence="7">KCTC 22164</strain>
    </source>
</reference>
<evidence type="ECO:0000256" key="4">
    <source>
        <dbReference type="ARBA" id="ARBA00023239"/>
    </source>
</evidence>
<dbReference type="InterPro" id="IPR015422">
    <property type="entry name" value="PyrdxlP-dep_Trfase_small"/>
</dbReference>
<evidence type="ECO:0000313" key="7">
    <source>
        <dbReference type="EMBL" id="GGW93002.1"/>
    </source>
</evidence>
<dbReference type="Gene3D" id="3.40.640.10">
    <property type="entry name" value="Type I PLP-dependent aspartate aminotransferase-like (Major domain)"/>
    <property type="match status" value="1"/>
</dbReference>
<dbReference type="InterPro" id="IPR051798">
    <property type="entry name" value="Class-II_PLP-Dep_Aminotrans"/>
</dbReference>
<dbReference type="Gene3D" id="3.90.1150.10">
    <property type="entry name" value="Aspartate Aminotransferase, domain 1"/>
    <property type="match status" value="1"/>
</dbReference>
<keyword evidence="7" id="KW-0808">Transferase</keyword>
<dbReference type="PANTHER" id="PTHR43525">
    <property type="entry name" value="PROTEIN MALY"/>
    <property type="match status" value="1"/>
</dbReference>
<keyword evidence="7" id="KW-0032">Aminotransferase</keyword>
<dbReference type="RefSeq" id="WP_189407744.1">
    <property type="nucleotide sequence ID" value="NZ_BMXP01000009.1"/>
</dbReference>
<evidence type="ECO:0000256" key="5">
    <source>
        <dbReference type="ARBA" id="ARBA00037974"/>
    </source>
</evidence>
<dbReference type="EC" id="4.4.1.13" evidence="2"/>
<keyword evidence="4" id="KW-0456">Lyase</keyword>
<dbReference type="InterPro" id="IPR015421">
    <property type="entry name" value="PyrdxlP-dep_Trfase_major"/>
</dbReference>
<dbReference type="GO" id="GO:0047804">
    <property type="term" value="F:cysteine-S-conjugate beta-lyase activity"/>
    <property type="evidence" value="ECO:0007669"/>
    <property type="project" value="UniProtKB-EC"/>
</dbReference>
<reference evidence="7" key="2">
    <citation type="submission" date="2020-09" db="EMBL/GenBank/DDBJ databases">
        <authorList>
            <person name="Sun Q."/>
            <person name="Kim S."/>
        </authorList>
    </citation>
    <scope>NUCLEOTIDE SEQUENCE</scope>
    <source>
        <strain evidence="7">KCTC 22164</strain>
    </source>
</reference>
<dbReference type="CDD" id="cd00609">
    <property type="entry name" value="AAT_like"/>
    <property type="match status" value="1"/>
</dbReference>
<dbReference type="EMBL" id="BMXP01000009">
    <property type="protein sequence ID" value="GGW93002.1"/>
    <property type="molecule type" value="Genomic_DNA"/>
</dbReference>
<accession>A0A918JRN5</accession>
<dbReference type="PANTHER" id="PTHR43525:SF1">
    <property type="entry name" value="PROTEIN MALY"/>
    <property type="match status" value="1"/>
</dbReference>
<comment type="cofactor">
    <cofactor evidence="1">
        <name>pyridoxal 5'-phosphate</name>
        <dbReference type="ChEBI" id="CHEBI:597326"/>
    </cofactor>
</comment>
<gene>
    <name evidence="7" type="ORF">GCM10007391_29080</name>
</gene>
<dbReference type="SUPFAM" id="SSF53383">
    <property type="entry name" value="PLP-dependent transferases"/>
    <property type="match status" value="1"/>
</dbReference>
<name>A0A918JRN5_9ALTE</name>
<dbReference type="GO" id="GO:0030170">
    <property type="term" value="F:pyridoxal phosphate binding"/>
    <property type="evidence" value="ECO:0007669"/>
    <property type="project" value="InterPro"/>
</dbReference>
<comment type="similarity">
    <text evidence="5">Belongs to the class-II pyridoxal-phosphate-dependent aminotransferase family. MalY/PatB cystathionine beta-lyase subfamily.</text>
</comment>
<protein>
    <recommendedName>
        <fullName evidence="2">cysteine-S-conjugate beta-lyase</fullName>
        <ecNumber evidence="2">4.4.1.13</ecNumber>
    </recommendedName>
</protein>
<evidence type="ECO:0000256" key="1">
    <source>
        <dbReference type="ARBA" id="ARBA00001933"/>
    </source>
</evidence>
<evidence type="ECO:0000256" key="2">
    <source>
        <dbReference type="ARBA" id="ARBA00012224"/>
    </source>
</evidence>
<keyword evidence="3" id="KW-0663">Pyridoxal phosphate</keyword>
<proteinExistence type="inferred from homology"/>
<comment type="caution">
    <text evidence="7">The sequence shown here is derived from an EMBL/GenBank/DDBJ whole genome shotgun (WGS) entry which is preliminary data.</text>
</comment>
<evidence type="ECO:0000313" key="8">
    <source>
        <dbReference type="Proteomes" id="UP000631300"/>
    </source>
</evidence>
<feature type="domain" description="Aminotransferase class I/classII large" evidence="6">
    <location>
        <begin position="44"/>
        <end position="370"/>
    </location>
</feature>
<dbReference type="InterPro" id="IPR015424">
    <property type="entry name" value="PyrdxlP-dep_Trfase"/>
</dbReference>
<dbReference type="GO" id="GO:0008483">
    <property type="term" value="F:transaminase activity"/>
    <property type="evidence" value="ECO:0007669"/>
    <property type="project" value="UniProtKB-KW"/>
</dbReference>
<dbReference type="InterPro" id="IPR004839">
    <property type="entry name" value="Aminotransferase_I/II_large"/>
</dbReference>
<sequence length="372" mass="41157">MSFDDTPDRKETYSFKWQKYKGQDVIPAWVADTEFRCASPILEALGDKLAEGNLGYVLPSQYTPAIEAVQRWLADKHDWQVEKDWIVWTPGVVPAFNVACNAYCEPGDKVLIQTPNYPPLLAAPKLNEMERVDVPTVMSGSRPMLDFDVLQREAADPRCKLLVLCNPMNPVGTVLREDELQRVIDICDANDVTLCSDEIHCDLILEPGLSHIPAGRVSSQAITLMAASKTFNVAGLGAAFAVIPDKKLRARFTQAAAGIVPWVNVMGLIATEAAFTQCDDWHQAQLRYLRGNRDEVVSRINAIEGLSMQSPEATFLGWVDASGLGVSNVQQWAEEKGVGPSPGLDFHARDFFRLNYGCSRSMLDAILTRLES</sequence>
<dbReference type="Proteomes" id="UP000631300">
    <property type="component" value="Unassembled WGS sequence"/>
</dbReference>
<dbReference type="AlphaFoldDB" id="A0A918JRN5"/>